<proteinExistence type="inferred from homology"/>
<evidence type="ECO:0008006" key="5">
    <source>
        <dbReference type="Google" id="ProtNLM"/>
    </source>
</evidence>
<gene>
    <name evidence="3" type="ORF">DPMN_008007</name>
</gene>
<dbReference type="Proteomes" id="UP000828390">
    <property type="component" value="Unassembled WGS sequence"/>
</dbReference>
<dbReference type="PANTHER" id="PTHR12398">
    <property type="entry name" value="PROTEIN PHOSPHATASE INHIBITOR"/>
    <property type="match status" value="1"/>
</dbReference>
<dbReference type="Gene3D" id="6.10.250.1050">
    <property type="match status" value="2"/>
</dbReference>
<dbReference type="Pfam" id="PF04979">
    <property type="entry name" value="IPP-2"/>
    <property type="match status" value="1"/>
</dbReference>
<dbReference type="InterPro" id="IPR007062">
    <property type="entry name" value="PPI-2"/>
</dbReference>
<accession>A0A9D4MY01</accession>
<feature type="compositionally biased region" description="Polar residues" evidence="2">
    <location>
        <begin position="199"/>
        <end position="210"/>
    </location>
</feature>
<dbReference type="OrthoDB" id="551302at2759"/>
<dbReference type="PANTHER" id="PTHR12398:SF20">
    <property type="entry name" value="PROTEIN PHOSPHATASE 1 REGULATORY INHIBITOR SUBUNIT 2"/>
    <property type="match status" value="1"/>
</dbReference>
<comment type="similarity">
    <text evidence="1">Belongs to the protein phosphatase inhibitor 2 family.</text>
</comment>
<feature type="compositionally biased region" description="Polar residues" evidence="2">
    <location>
        <begin position="82"/>
        <end position="96"/>
    </location>
</feature>
<evidence type="ECO:0000256" key="2">
    <source>
        <dbReference type="SAM" id="MobiDB-lite"/>
    </source>
</evidence>
<feature type="compositionally biased region" description="Polar residues" evidence="2">
    <location>
        <begin position="218"/>
        <end position="237"/>
    </location>
</feature>
<protein>
    <recommendedName>
        <fullName evidence="5">Protein phosphatase inhibitor 2</fullName>
    </recommendedName>
</protein>
<name>A0A9D4MY01_DREPO</name>
<keyword evidence="4" id="KW-1185">Reference proteome</keyword>
<reference evidence="3" key="2">
    <citation type="submission" date="2020-11" db="EMBL/GenBank/DDBJ databases">
        <authorList>
            <person name="McCartney M.A."/>
            <person name="Auch B."/>
            <person name="Kono T."/>
            <person name="Mallez S."/>
            <person name="Becker A."/>
            <person name="Gohl D.M."/>
            <person name="Silverstein K.A.T."/>
            <person name="Koren S."/>
            <person name="Bechman K.B."/>
            <person name="Herman A."/>
            <person name="Abrahante J.E."/>
            <person name="Garbe J."/>
        </authorList>
    </citation>
    <scope>NUCLEOTIDE SEQUENCE</scope>
    <source>
        <strain evidence="3">Duluth1</strain>
        <tissue evidence="3">Whole animal</tissue>
    </source>
</reference>
<dbReference type="GO" id="GO:0009966">
    <property type="term" value="P:regulation of signal transduction"/>
    <property type="evidence" value="ECO:0007669"/>
    <property type="project" value="InterPro"/>
</dbReference>
<dbReference type="GO" id="GO:0004864">
    <property type="term" value="F:protein phosphatase inhibitor activity"/>
    <property type="evidence" value="ECO:0007669"/>
    <property type="project" value="InterPro"/>
</dbReference>
<feature type="compositionally biased region" description="Polar residues" evidence="2">
    <location>
        <begin position="183"/>
        <end position="193"/>
    </location>
</feature>
<evidence type="ECO:0000256" key="1">
    <source>
        <dbReference type="ARBA" id="ARBA00005472"/>
    </source>
</evidence>
<evidence type="ECO:0000313" key="3">
    <source>
        <dbReference type="EMBL" id="KAH3884036.1"/>
    </source>
</evidence>
<evidence type="ECO:0000313" key="4">
    <source>
        <dbReference type="Proteomes" id="UP000828390"/>
    </source>
</evidence>
<sequence length="237" mass="26890">MASSEKRPRKGILKTSTSFDQVEHNAKGKEMKWDEMNILATHHPPDKDYGHMKIDEPPTPYNKYSEGEDEEEGETLERRGSFGNSSKSDVDPTTLTDRLEGLDHKRVRKVSTEEEESSEDDEDLTPEQLAHKKQFQQKRKMHYNEFQAVLLAKQLLDEEDDDDADDEANTNEANDEDLEENNGNATDSVQMVTEESGISLESNSGDQQSESPRRSQGAKRSNITTMDDTGHLETQIN</sequence>
<feature type="compositionally biased region" description="Acidic residues" evidence="2">
    <location>
        <begin position="113"/>
        <end position="125"/>
    </location>
</feature>
<comment type="caution">
    <text evidence="3">The sequence shown here is derived from an EMBL/GenBank/DDBJ whole genome shotgun (WGS) entry which is preliminary data.</text>
</comment>
<feature type="compositionally biased region" description="Basic and acidic residues" evidence="2">
    <location>
        <begin position="21"/>
        <end position="35"/>
    </location>
</feature>
<feature type="region of interest" description="Disordered" evidence="2">
    <location>
        <begin position="154"/>
        <end position="237"/>
    </location>
</feature>
<organism evidence="3 4">
    <name type="scientific">Dreissena polymorpha</name>
    <name type="common">Zebra mussel</name>
    <name type="synonym">Mytilus polymorpha</name>
    <dbReference type="NCBI Taxonomy" id="45954"/>
    <lineage>
        <taxon>Eukaryota</taxon>
        <taxon>Metazoa</taxon>
        <taxon>Spiralia</taxon>
        <taxon>Lophotrochozoa</taxon>
        <taxon>Mollusca</taxon>
        <taxon>Bivalvia</taxon>
        <taxon>Autobranchia</taxon>
        <taxon>Heteroconchia</taxon>
        <taxon>Euheterodonta</taxon>
        <taxon>Imparidentia</taxon>
        <taxon>Neoheterodontei</taxon>
        <taxon>Myida</taxon>
        <taxon>Dreissenoidea</taxon>
        <taxon>Dreissenidae</taxon>
        <taxon>Dreissena</taxon>
    </lineage>
</organism>
<feature type="region of interest" description="Disordered" evidence="2">
    <location>
        <begin position="1"/>
        <end position="139"/>
    </location>
</feature>
<feature type="compositionally biased region" description="Acidic residues" evidence="2">
    <location>
        <begin position="157"/>
        <end position="180"/>
    </location>
</feature>
<dbReference type="AlphaFoldDB" id="A0A9D4MY01"/>
<reference evidence="3" key="1">
    <citation type="journal article" date="2019" name="bioRxiv">
        <title>The Genome of the Zebra Mussel, Dreissena polymorpha: A Resource for Invasive Species Research.</title>
        <authorList>
            <person name="McCartney M.A."/>
            <person name="Auch B."/>
            <person name="Kono T."/>
            <person name="Mallez S."/>
            <person name="Zhang Y."/>
            <person name="Obille A."/>
            <person name="Becker A."/>
            <person name="Abrahante J.E."/>
            <person name="Garbe J."/>
            <person name="Badalamenti J.P."/>
            <person name="Herman A."/>
            <person name="Mangelson H."/>
            <person name="Liachko I."/>
            <person name="Sullivan S."/>
            <person name="Sone E.D."/>
            <person name="Koren S."/>
            <person name="Silverstein K.A.T."/>
            <person name="Beckman K.B."/>
            <person name="Gohl D.M."/>
        </authorList>
    </citation>
    <scope>NUCLEOTIDE SEQUENCE</scope>
    <source>
        <strain evidence="3">Duluth1</strain>
        <tissue evidence="3">Whole animal</tissue>
    </source>
</reference>
<dbReference type="EMBL" id="JAIWYP010000001">
    <property type="protein sequence ID" value="KAH3884036.1"/>
    <property type="molecule type" value="Genomic_DNA"/>
</dbReference>
<feature type="compositionally biased region" description="Basic and acidic residues" evidence="2">
    <location>
        <begin position="43"/>
        <end position="56"/>
    </location>
</feature>